<proteinExistence type="inferred from homology"/>
<evidence type="ECO:0000256" key="2">
    <source>
        <dbReference type="ARBA" id="ARBA00022741"/>
    </source>
</evidence>
<dbReference type="NCBIfam" id="NF010043">
    <property type="entry name" value="PRK13517.1-3"/>
    <property type="match status" value="1"/>
</dbReference>
<name>A0A381N4Y8_9ZZZZ</name>
<dbReference type="InterPro" id="IPR014746">
    <property type="entry name" value="Gln_synth/guanido_kin_cat_dom"/>
</dbReference>
<keyword evidence="2" id="KW-0547">Nucleotide-binding</keyword>
<evidence type="ECO:0000256" key="3">
    <source>
        <dbReference type="ARBA" id="ARBA00022840"/>
    </source>
</evidence>
<evidence type="ECO:0000313" key="4">
    <source>
        <dbReference type="EMBL" id="SUZ49671.1"/>
    </source>
</evidence>
<dbReference type="GO" id="GO:0042398">
    <property type="term" value="P:modified amino acid biosynthetic process"/>
    <property type="evidence" value="ECO:0007669"/>
    <property type="project" value="InterPro"/>
</dbReference>
<protein>
    <recommendedName>
        <fullName evidence="5">Glutamate--cysteine ligase</fullName>
    </recommendedName>
</protein>
<keyword evidence="1" id="KW-0436">Ligase</keyword>
<organism evidence="4">
    <name type="scientific">marine metagenome</name>
    <dbReference type="NCBI Taxonomy" id="408172"/>
    <lineage>
        <taxon>unclassified sequences</taxon>
        <taxon>metagenomes</taxon>
        <taxon>ecological metagenomes</taxon>
    </lineage>
</organism>
<dbReference type="InterPro" id="IPR011793">
    <property type="entry name" value="YbdK"/>
</dbReference>
<dbReference type="HAMAP" id="MF_01609">
    <property type="entry name" value="Glu_cys_ligase_2"/>
    <property type="match status" value="1"/>
</dbReference>
<dbReference type="Gene3D" id="3.30.590.20">
    <property type="match status" value="1"/>
</dbReference>
<dbReference type="PANTHER" id="PTHR36510:SF1">
    <property type="entry name" value="GLUTAMATE--CYSTEINE LIGASE 2-RELATED"/>
    <property type="match status" value="1"/>
</dbReference>
<dbReference type="Pfam" id="PF04107">
    <property type="entry name" value="GCS2"/>
    <property type="match status" value="1"/>
</dbReference>
<dbReference type="EMBL" id="UINC01000129">
    <property type="protein sequence ID" value="SUZ49671.1"/>
    <property type="molecule type" value="Genomic_DNA"/>
</dbReference>
<dbReference type="GO" id="GO:0004357">
    <property type="term" value="F:glutamate-cysteine ligase activity"/>
    <property type="evidence" value="ECO:0007669"/>
    <property type="project" value="InterPro"/>
</dbReference>
<keyword evidence="3" id="KW-0067">ATP-binding</keyword>
<evidence type="ECO:0000256" key="1">
    <source>
        <dbReference type="ARBA" id="ARBA00022598"/>
    </source>
</evidence>
<dbReference type="NCBIfam" id="TIGR02050">
    <property type="entry name" value="gshA_cyan_rel"/>
    <property type="match status" value="1"/>
</dbReference>
<dbReference type="GO" id="GO:0005524">
    <property type="term" value="F:ATP binding"/>
    <property type="evidence" value="ECO:0007669"/>
    <property type="project" value="UniProtKB-KW"/>
</dbReference>
<dbReference type="PANTHER" id="PTHR36510">
    <property type="entry name" value="GLUTAMATE--CYSTEINE LIGASE 2-RELATED"/>
    <property type="match status" value="1"/>
</dbReference>
<dbReference type="InterPro" id="IPR050141">
    <property type="entry name" value="GCL_type2/YbdK_subfam"/>
</dbReference>
<gene>
    <name evidence="4" type="ORF">METZ01_LOCUS2525</name>
</gene>
<dbReference type="SUPFAM" id="SSF55931">
    <property type="entry name" value="Glutamine synthetase/guanido kinase"/>
    <property type="match status" value="1"/>
</dbReference>
<accession>A0A381N4Y8</accession>
<reference evidence="4" key="1">
    <citation type="submission" date="2018-05" db="EMBL/GenBank/DDBJ databases">
        <authorList>
            <person name="Lanie J.A."/>
            <person name="Ng W.-L."/>
            <person name="Kazmierczak K.M."/>
            <person name="Andrzejewski T.M."/>
            <person name="Davidsen T.M."/>
            <person name="Wayne K.J."/>
            <person name="Tettelin H."/>
            <person name="Glass J.I."/>
            <person name="Rusch D."/>
            <person name="Podicherti R."/>
            <person name="Tsui H.-C.T."/>
            <person name="Winkler M.E."/>
        </authorList>
    </citation>
    <scope>NUCLEOTIDE SEQUENCE</scope>
</reference>
<evidence type="ECO:0008006" key="5">
    <source>
        <dbReference type="Google" id="ProtNLM"/>
    </source>
</evidence>
<dbReference type="AlphaFoldDB" id="A0A381N4Y8"/>
<sequence>MNKGRIYFNQSPKPTIGVEAELFTINKDTYELCPGAPLILKEFPESSNVKEELLECIIEVNTDICKDISAVRSDLTSRIFEVQQESEKHNMALISMGTHPFAHWKDQSITQSSRYINFLERMQWPVRRLIISGLHVHIGVESGEKAIAITNGMTRYIPLLIGLSANSPYFGSELTGLASTRTKIFEGLPTAGLPPFLKNYSEFQKFMRTLQKANSIQSIREVWWDIRPHPGFGTVEVRVCDAVPSIEEMVNLAALVQCLVVGLSNLYDDGAQLAILDPWVIQENKWRATRYGIDADIIVDEGGSLQSLKGAILETIDKILPIAEDLGCRHELIQLGDIVENNQAPYQRQIMQYQKNEEYSDIISSVINDLEKGMIPVI</sequence>
<dbReference type="InterPro" id="IPR006336">
    <property type="entry name" value="GCS2"/>
</dbReference>